<evidence type="ECO:0000313" key="3">
    <source>
        <dbReference type="Proteomes" id="UP000831113"/>
    </source>
</evidence>
<organism evidence="2 3">
    <name type="scientific">Hymenobacter tibetensis</name>
    <dbReference type="NCBI Taxonomy" id="497967"/>
    <lineage>
        <taxon>Bacteria</taxon>
        <taxon>Pseudomonadati</taxon>
        <taxon>Bacteroidota</taxon>
        <taxon>Cytophagia</taxon>
        <taxon>Cytophagales</taxon>
        <taxon>Hymenobacteraceae</taxon>
        <taxon>Hymenobacter</taxon>
    </lineage>
</organism>
<gene>
    <name evidence="2" type="ORF">MTX78_00685</name>
</gene>
<keyword evidence="1" id="KW-0732">Signal</keyword>
<dbReference type="Pfam" id="PF18950">
    <property type="entry name" value="DUF5694"/>
    <property type="match status" value="1"/>
</dbReference>
<feature type="signal peptide" evidence="1">
    <location>
        <begin position="1"/>
        <end position="24"/>
    </location>
</feature>
<name>A0ABY4D580_9BACT</name>
<evidence type="ECO:0000313" key="2">
    <source>
        <dbReference type="EMBL" id="UOG75128.1"/>
    </source>
</evidence>
<proteinExistence type="predicted"/>
<reference evidence="2 3" key="1">
    <citation type="submission" date="2022-03" db="EMBL/GenBank/DDBJ databases">
        <title>Hymenobactersp. isolated from the air.</title>
        <authorList>
            <person name="Won M."/>
            <person name="Kwon S.-W."/>
        </authorList>
    </citation>
    <scope>NUCLEOTIDE SEQUENCE [LARGE SCALE GENOMIC DNA]</scope>
    <source>
        <strain evidence="2 3">KACC 21982</strain>
    </source>
</reference>
<feature type="chain" id="PRO_5046053703" evidence="1">
    <location>
        <begin position="25"/>
        <end position="302"/>
    </location>
</feature>
<dbReference type="EMBL" id="CP094669">
    <property type="protein sequence ID" value="UOG75128.1"/>
    <property type="molecule type" value="Genomic_DNA"/>
</dbReference>
<protein>
    <submittedName>
        <fullName evidence="2">DUF5694 domain-containing protein</fullName>
    </submittedName>
</protein>
<dbReference type="InterPro" id="IPR043749">
    <property type="entry name" value="DUF5694"/>
</dbReference>
<keyword evidence="3" id="KW-1185">Reference proteome</keyword>
<accession>A0ABY4D580</accession>
<dbReference type="RefSeq" id="WP_243798983.1">
    <property type="nucleotide sequence ID" value="NZ_CP094669.1"/>
</dbReference>
<evidence type="ECO:0000256" key="1">
    <source>
        <dbReference type="SAM" id="SignalP"/>
    </source>
</evidence>
<sequence>MKTLSLLVALLSTTLLGGTCPAWAQASVAAPPATKIKVYLLGTFHFNGSTTDVVKGSKSDMQTPTRQQELEDLANKLTKTKADKVFVEWKQNRQSYVDSTYALYRQNQFKLGNNEVFQVGYRLAAKLNRSRVYCADAEGVFDYGAAMEYAKEHNQADILKNDGKSTEAPSAPDSIGRLITARYHAIYGPEHPAPKGPKKPLTITDIIISNNTPAAERSNMDWYLLTGARVGGGTNYVGADLAGEFYKRNMRIYTNMLRAVDFQKDRSIILIIGAGHVSFLKEQLLHNSLLEVQEVLPLLKAK</sequence>
<dbReference type="Proteomes" id="UP000831113">
    <property type="component" value="Chromosome"/>
</dbReference>